<feature type="domain" description="Protein DA1-like" evidence="2">
    <location>
        <begin position="376"/>
        <end position="566"/>
    </location>
</feature>
<comment type="caution">
    <text evidence="3">The sequence shown here is derived from an EMBL/GenBank/DDBJ whole genome shotgun (WGS) entry which is preliminary data.</text>
</comment>
<dbReference type="Proteomes" id="UP000028828">
    <property type="component" value="Unassembled WGS sequence"/>
</dbReference>
<feature type="region of interest" description="Disordered" evidence="1">
    <location>
        <begin position="124"/>
        <end position="145"/>
    </location>
</feature>
<dbReference type="AlphaFoldDB" id="A0A086JQM2"/>
<proteinExistence type="predicted"/>
<evidence type="ECO:0000313" key="3">
    <source>
        <dbReference type="EMBL" id="KFG34440.1"/>
    </source>
</evidence>
<protein>
    <recommendedName>
        <fullName evidence="2">Protein DA1-like domain-containing protein</fullName>
    </recommendedName>
</protein>
<dbReference type="Pfam" id="PF12315">
    <property type="entry name" value="DA1-like"/>
    <property type="match status" value="1"/>
</dbReference>
<organism evidence="3 4">
    <name type="scientific">Toxoplasma gondii p89</name>
    <dbReference type="NCBI Taxonomy" id="943119"/>
    <lineage>
        <taxon>Eukaryota</taxon>
        <taxon>Sar</taxon>
        <taxon>Alveolata</taxon>
        <taxon>Apicomplexa</taxon>
        <taxon>Conoidasida</taxon>
        <taxon>Coccidia</taxon>
        <taxon>Eucoccidiorida</taxon>
        <taxon>Eimeriorina</taxon>
        <taxon>Sarcocystidae</taxon>
        <taxon>Toxoplasma</taxon>
    </lineage>
</organism>
<evidence type="ECO:0000313" key="4">
    <source>
        <dbReference type="Proteomes" id="UP000028828"/>
    </source>
</evidence>
<sequence length="605" mass="64894">MASLHTQRKKETLPELRSDAETCVQLSATARTAVSHTPSPQLASNTLGGVLLSRFQRTGGKPSVIYQPGNAPSKYHGGNLSQVEQACRRKEAPRNGGIKQSHEYAQRVSRRADQLSSIPRFVAATASKSGSQSTSHPLSGQKGSLTTGHFALRRHMTTPAHPRVTGGTPAGAIRPSPGTSNQFKCTFCGVTLLTRKYFASSWPEFIMCARCTEVLPTCHVCHRKAAHAAYADDICWLPSKFVGKKKPTATGLPDQESSRTGTGGHHRPPGDVGGLNLCSECALLLPVVGDEQVSRLLEVAVAILRAEANISFDDTRVFRPTLLGEPAALCTFGDHRNKSAAFPFPVLAMDVASLKTSMHAKHSIDGGHTTFGRCETLEITETQTNAPRVSRTRAIRRILVAKGLPESVFLAHLAHELMHAFLWCSTEGGQTAPSIDLAVEEGLCNVMAARVLEIRDAQLASIETPTMVDGQSCAYPFAKPSNQKAAEALSHAHGSGMGVSRTSHQQTVNSTEAAANAALIAYERKVIAVRLSLMAEDKDKVYGDGYRAVKKAAEALGIKRALHLVRTQGTSLEVFKRAALGSSTVAQTRSSDGMTCRKGFFNVAE</sequence>
<dbReference type="PANTHER" id="PTHR24209:SF7">
    <property type="entry name" value="PROTEIN DA1-RELATED 2"/>
    <property type="match status" value="1"/>
</dbReference>
<feature type="compositionally biased region" description="Basic and acidic residues" evidence="1">
    <location>
        <begin position="100"/>
        <end position="110"/>
    </location>
</feature>
<dbReference type="InterPro" id="IPR045218">
    <property type="entry name" value="DA1-like"/>
</dbReference>
<dbReference type="OrthoDB" id="329432at2759"/>
<name>A0A086JQM2_TOXGO</name>
<dbReference type="PANTHER" id="PTHR24209">
    <property type="entry name" value="PROTEIN DA1-RELATED 2"/>
    <property type="match status" value="1"/>
</dbReference>
<feature type="compositionally biased region" description="Polar residues" evidence="1">
    <location>
        <begin position="126"/>
        <end position="145"/>
    </location>
</feature>
<accession>A0A086JQM2</accession>
<dbReference type="InterPro" id="IPR022087">
    <property type="entry name" value="DA1-like_dom"/>
</dbReference>
<dbReference type="EMBL" id="AEYI02001674">
    <property type="protein sequence ID" value="KFG34440.1"/>
    <property type="molecule type" value="Genomic_DNA"/>
</dbReference>
<reference evidence="3 4" key="1">
    <citation type="submission" date="2014-03" db="EMBL/GenBank/DDBJ databases">
        <authorList>
            <person name="Sibley D."/>
            <person name="Venepally P."/>
            <person name="Karamycheva S."/>
            <person name="Hadjithomas M."/>
            <person name="Khan A."/>
            <person name="Brunk B."/>
            <person name="Roos D."/>
            <person name="Caler E."/>
            <person name="Lorenzi H."/>
        </authorList>
    </citation>
    <scope>NUCLEOTIDE SEQUENCE [LARGE SCALE GENOMIC DNA]</scope>
    <source>
        <strain evidence="4">p89</strain>
    </source>
</reference>
<feature type="region of interest" description="Disordered" evidence="1">
    <location>
        <begin position="246"/>
        <end position="266"/>
    </location>
</feature>
<evidence type="ECO:0000259" key="2">
    <source>
        <dbReference type="Pfam" id="PF12315"/>
    </source>
</evidence>
<dbReference type="VEuPathDB" id="ToxoDB:TGP89_244400"/>
<feature type="region of interest" description="Disordered" evidence="1">
    <location>
        <begin position="84"/>
        <end position="110"/>
    </location>
</feature>
<gene>
    <name evidence="3" type="ORF">TGP89_244400</name>
</gene>
<evidence type="ECO:0000256" key="1">
    <source>
        <dbReference type="SAM" id="MobiDB-lite"/>
    </source>
</evidence>